<evidence type="ECO:0000313" key="3">
    <source>
        <dbReference type="Proteomes" id="UP000199410"/>
    </source>
</evidence>
<dbReference type="PANTHER" id="PTHR12110">
    <property type="entry name" value="HYDROXYPYRUVATE ISOMERASE"/>
    <property type="match status" value="1"/>
</dbReference>
<proteinExistence type="predicted"/>
<protein>
    <submittedName>
        <fullName evidence="2">3-dehydroshikimate dehydratase</fullName>
    </submittedName>
</protein>
<dbReference type="PANTHER" id="PTHR12110:SF21">
    <property type="entry name" value="XYLOSE ISOMERASE-LIKE TIM BARREL DOMAIN-CONTAINING PROTEIN"/>
    <property type="match status" value="1"/>
</dbReference>
<dbReference type="InterPro" id="IPR036237">
    <property type="entry name" value="Xyl_isomerase-like_sf"/>
</dbReference>
<accession>A0A1H9MG97</accession>
<dbReference type="AlphaFoldDB" id="A0A1H9MG97"/>
<evidence type="ECO:0000313" key="2">
    <source>
        <dbReference type="EMBL" id="SER22477.1"/>
    </source>
</evidence>
<dbReference type="InterPro" id="IPR050312">
    <property type="entry name" value="IolE/XylAMocC-like"/>
</dbReference>
<gene>
    <name evidence="2" type="ORF">SAMN02787113_03279</name>
</gene>
<name>A0A1H9MG97_9BACI</name>
<dbReference type="Proteomes" id="UP000199410">
    <property type="component" value="Unassembled WGS sequence"/>
</dbReference>
<dbReference type="Pfam" id="PF01261">
    <property type="entry name" value="AP_endonuc_2"/>
    <property type="match status" value="1"/>
</dbReference>
<comment type="caution">
    <text evidence="2">The sequence shown here is derived from an EMBL/GenBank/DDBJ whole genome shotgun (WGS) entry which is preliminary data.</text>
</comment>
<reference evidence="2 3" key="1">
    <citation type="submission" date="2016-10" db="EMBL/GenBank/DDBJ databases">
        <authorList>
            <person name="Varghese N."/>
            <person name="Submissions S."/>
        </authorList>
    </citation>
    <scope>NUCLEOTIDE SEQUENCE [LARGE SCALE GENOMIC DNA]</scope>
    <source>
        <strain evidence="2 3">TC-13</strain>
    </source>
</reference>
<evidence type="ECO:0000259" key="1">
    <source>
        <dbReference type="Pfam" id="PF01261"/>
    </source>
</evidence>
<dbReference type="Gene3D" id="3.20.20.150">
    <property type="entry name" value="Divalent-metal-dependent TIM barrel enzymes"/>
    <property type="match status" value="1"/>
</dbReference>
<feature type="domain" description="Xylose isomerase-like TIM barrel" evidence="1">
    <location>
        <begin position="39"/>
        <end position="284"/>
    </location>
</feature>
<dbReference type="InterPro" id="IPR013022">
    <property type="entry name" value="Xyl_isomerase-like_TIM-brl"/>
</dbReference>
<dbReference type="EMBL" id="FOEL01000012">
    <property type="protein sequence ID" value="SER22477.1"/>
    <property type="molecule type" value="Genomic_DNA"/>
</dbReference>
<sequence>MLSSMVNTTTQERGHIMKLSICTISFRHHLHSIDQLAHFAKAQGFHGIELWGVHAKNLADDLHYGADWLRSFSLETSMLSDYLPLEAPVAEMMAETERLSALAERWGTNKIRTFVGKQGSLETSKKEREELTFRLELICDYLESKGQYLLVETHPNTLTDNLPSTIQLLEETNHSSLRVNFDVLHVWESGVDPIVAMKQLRPYISHFHLKNIASRTHLDVFAPHNVYAASGTREGMVPLFEGAIDYGEFLAEIDSNREIDASLEWFGSNVKSVLTKDIQDIKKALQLVQI</sequence>
<organism evidence="2 3">
    <name type="scientific">Lysinibacillus fusiformis</name>
    <dbReference type="NCBI Taxonomy" id="28031"/>
    <lineage>
        <taxon>Bacteria</taxon>
        <taxon>Bacillati</taxon>
        <taxon>Bacillota</taxon>
        <taxon>Bacilli</taxon>
        <taxon>Bacillales</taxon>
        <taxon>Bacillaceae</taxon>
        <taxon>Lysinibacillus</taxon>
    </lineage>
</organism>
<dbReference type="SUPFAM" id="SSF51658">
    <property type="entry name" value="Xylose isomerase-like"/>
    <property type="match status" value="1"/>
</dbReference>